<organism evidence="2">
    <name type="scientific">marine sediment metagenome</name>
    <dbReference type="NCBI Taxonomy" id="412755"/>
    <lineage>
        <taxon>unclassified sequences</taxon>
        <taxon>metagenomes</taxon>
        <taxon>ecological metagenomes</taxon>
    </lineage>
</organism>
<comment type="caution">
    <text evidence="2">The sequence shown here is derived from an EMBL/GenBank/DDBJ whole genome shotgun (WGS) entry which is preliminary data.</text>
</comment>
<accession>A0A0F9S624</accession>
<name>A0A0F9S624_9ZZZZ</name>
<protein>
    <submittedName>
        <fullName evidence="2">Uncharacterized protein</fullName>
    </submittedName>
</protein>
<evidence type="ECO:0000256" key="1">
    <source>
        <dbReference type="SAM" id="MobiDB-lite"/>
    </source>
</evidence>
<dbReference type="AlphaFoldDB" id="A0A0F9S624"/>
<sequence length="140" mass="14863">MSVRKRPLRRASTRGKKSPHAASAASTMTTPADLDDRAGDFFAGSAPLLARFIHAYARIYDVPELLPLAREIATGDGHRPKPAPKPEPVVETEPAPVIVCEPPADGDYLAAFLQLLMDEPDEPPLTAAGGGCDPVIGRGR</sequence>
<proteinExistence type="predicted"/>
<dbReference type="EMBL" id="LAZR01000620">
    <property type="protein sequence ID" value="KKN62539.1"/>
    <property type="molecule type" value="Genomic_DNA"/>
</dbReference>
<feature type="compositionally biased region" description="Low complexity" evidence="1">
    <location>
        <begin position="20"/>
        <end position="32"/>
    </location>
</feature>
<feature type="region of interest" description="Disordered" evidence="1">
    <location>
        <begin position="1"/>
        <end position="36"/>
    </location>
</feature>
<evidence type="ECO:0000313" key="2">
    <source>
        <dbReference type="EMBL" id="KKN62539.1"/>
    </source>
</evidence>
<feature type="compositionally biased region" description="Basic residues" evidence="1">
    <location>
        <begin position="1"/>
        <end position="19"/>
    </location>
</feature>
<gene>
    <name evidence="2" type="ORF">LCGC14_0510860</name>
</gene>
<reference evidence="2" key="1">
    <citation type="journal article" date="2015" name="Nature">
        <title>Complex archaea that bridge the gap between prokaryotes and eukaryotes.</title>
        <authorList>
            <person name="Spang A."/>
            <person name="Saw J.H."/>
            <person name="Jorgensen S.L."/>
            <person name="Zaremba-Niedzwiedzka K."/>
            <person name="Martijn J."/>
            <person name="Lind A.E."/>
            <person name="van Eijk R."/>
            <person name="Schleper C."/>
            <person name="Guy L."/>
            <person name="Ettema T.J."/>
        </authorList>
    </citation>
    <scope>NUCLEOTIDE SEQUENCE</scope>
</reference>